<evidence type="ECO:0000259" key="1">
    <source>
        <dbReference type="Pfam" id="PF13577"/>
    </source>
</evidence>
<dbReference type="Proteomes" id="UP001156641">
    <property type="component" value="Unassembled WGS sequence"/>
</dbReference>
<gene>
    <name evidence="2" type="ORF">GCM10010909_30540</name>
</gene>
<sequence length="147" mass="16492">MEPLEELAACQRIKDVKARYCRYLDTKNWESFAALFTPDAILDVSEDTGTAPYQGRGAIVRAVLHAVQHAKTAHHVHSPEIIFDGPDGADVVWAMQDRVIWETGKSPVPGASALTGYGHYHEHYVREGEVWFIASLKLTRLMSEFQP</sequence>
<evidence type="ECO:0000313" key="2">
    <source>
        <dbReference type="EMBL" id="GLR68373.1"/>
    </source>
</evidence>
<dbReference type="Gene3D" id="3.10.450.50">
    <property type="match status" value="1"/>
</dbReference>
<keyword evidence="3" id="KW-1185">Reference proteome</keyword>
<accession>A0ABQ6ADT7</accession>
<proteinExistence type="predicted"/>
<organism evidence="2 3">
    <name type="scientific">Acidocella aquatica</name>
    <dbReference type="NCBI Taxonomy" id="1922313"/>
    <lineage>
        <taxon>Bacteria</taxon>
        <taxon>Pseudomonadati</taxon>
        <taxon>Pseudomonadota</taxon>
        <taxon>Alphaproteobacteria</taxon>
        <taxon>Acetobacterales</taxon>
        <taxon>Acidocellaceae</taxon>
        <taxon>Acidocella</taxon>
    </lineage>
</organism>
<dbReference type="InterPro" id="IPR032710">
    <property type="entry name" value="NTF2-like_dom_sf"/>
</dbReference>
<dbReference type="RefSeq" id="WP_284259220.1">
    <property type="nucleotide sequence ID" value="NZ_BSOS01000088.1"/>
</dbReference>
<dbReference type="SUPFAM" id="SSF54427">
    <property type="entry name" value="NTF2-like"/>
    <property type="match status" value="1"/>
</dbReference>
<dbReference type="CDD" id="cd00531">
    <property type="entry name" value="NTF2_like"/>
    <property type="match status" value="1"/>
</dbReference>
<feature type="domain" description="SnoaL-like" evidence="1">
    <location>
        <begin position="6"/>
        <end position="136"/>
    </location>
</feature>
<dbReference type="InterPro" id="IPR037401">
    <property type="entry name" value="SnoaL-like"/>
</dbReference>
<evidence type="ECO:0000313" key="3">
    <source>
        <dbReference type="Proteomes" id="UP001156641"/>
    </source>
</evidence>
<dbReference type="EMBL" id="BSOS01000088">
    <property type="protein sequence ID" value="GLR68373.1"/>
    <property type="molecule type" value="Genomic_DNA"/>
</dbReference>
<comment type="caution">
    <text evidence="2">The sequence shown here is derived from an EMBL/GenBank/DDBJ whole genome shotgun (WGS) entry which is preliminary data.</text>
</comment>
<reference evidence="3" key="1">
    <citation type="journal article" date="2019" name="Int. J. Syst. Evol. Microbiol.">
        <title>The Global Catalogue of Microorganisms (GCM) 10K type strain sequencing project: providing services to taxonomists for standard genome sequencing and annotation.</title>
        <authorList>
            <consortium name="The Broad Institute Genomics Platform"/>
            <consortium name="The Broad Institute Genome Sequencing Center for Infectious Disease"/>
            <person name="Wu L."/>
            <person name="Ma J."/>
        </authorList>
    </citation>
    <scope>NUCLEOTIDE SEQUENCE [LARGE SCALE GENOMIC DNA]</scope>
    <source>
        <strain evidence="3">NBRC 112502</strain>
    </source>
</reference>
<dbReference type="Pfam" id="PF13577">
    <property type="entry name" value="SnoaL_4"/>
    <property type="match status" value="1"/>
</dbReference>
<protein>
    <submittedName>
        <fullName evidence="2">Bile-acid 7-alpha-dehydratase</fullName>
    </submittedName>
</protein>
<name>A0ABQ6ADT7_9PROT</name>